<dbReference type="Proteomes" id="UP001187531">
    <property type="component" value="Unassembled WGS sequence"/>
</dbReference>
<keyword evidence="3" id="KW-0732">Signal</keyword>
<reference evidence="5" key="1">
    <citation type="submission" date="2023-07" db="EMBL/GenBank/DDBJ databases">
        <title>Chromosome-level genome assembly of Artemia franciscana.</title>
        <authorList>
            <person name="Jo E."/>
        </authorList>
    </citation>
    <scope>NUCLEOTIDE SEQUENCE</scope>
    <source>
        <tissue evidence="5">Whole body</tissue>
    </source>
</reference>
<dbReference type="InterPro" id="IPR050976">
    <property type="entry name" value="Snaclec"/>
</dbReference>
<comment type="caution">
    <text evidence="5">The sequence shown here is derived from an EMBL/GenBank/DDBJ whole genome shotgun (WGS) entry which is preliminary data.</text>
</comment>
<dbReference type="PROSITE" id="PS50041">
    <property type="entry name" value="C_TYPE_LECTIN_2"/>
    <property type="match status" value="1"/>
</dbReference>
<evidence type="ECO:0000259" key="4">
    <source>
        <dbReference type="PROSITE" id="PS50041"/>
    </source>
</evidence>
<dbReference type="SUPFAM" id="SSF56436">
    <property type="entry name" value="C-type lectin-like"/>
    <property type="match status" value="1"/>
</dbReference>
<dbReference type="AlphaFoldDB" id="A0AA88LD21"/>
<evidence type="ECO:0000313" key="5">
    <source>
        <dbReference type="EMBL" id="KAK2721814.1"/>
    </source>
</evidence>
<feature type="compositionally biased region" description="Low complexity" evidence="2">
    <location>
        <begin position="176"/>
        <end position="193"/>
    </location>
</feature>
<feature type="signal peptide" evidence="3">
    <location>
        <begin position="1"/>
        <end position="20"/>
    </location>
</feature>
<dbReference type="CDD" id="cd00037">
    <property type="entry name" value="CLECT"/>
    <property type="match status" value="1"/>
</dbReference>
<dbReference type="PANTHER" id="PTHR22991:SF44">
    <property type="entry name" value="C-TYPE LECTIN-RELATED"/>
    <property type="match status" value="1"/>
</dbReference>
<dbReference type="Pfam" id="PF00059">
    <property type="entry name" value="Lectin_C"/>
    <property type="match status" value="1"/>
</dbReference>
<evidence type="ECO:0000256" key="1">
    <source>
        <dbReference type="ARBA" id="ARBA00023157"/>
    </source>
</evidence>
<organism evidence="5 6">
    <name type="scientific">Artemia franciscana</name>
    <name type="common">Brine shrimp</name>
    <name type="synonym">Artemia sanfranciscana</name>
    <dbReference type="NCBI Taxonomy" id="6661"/>
    <lineage>
        <taxon>Eukaryota</taxon>
        <taxon>Metazoa</taxon>
        <taxon>Ecdysozoa</taxon>
        <taxon>Arthropoda</taxon>
        <taxon>Crustacea</taxon>
        <taxon>Branchiopoda</taxon>
        <taxon>Anostraca</taxon>
        <taxon>Artemiidae</taxon>
        <taxon>Artemia</taxon>
    </lineage>
</organism>
<name>A0AA88LD21_ARTSF</name>
<evidence type="ECO:0000256" key="3">
    <source>
        <dbReference type="SAM" id="SignalP"/>
    </source>
</evidence>
<keyword evidence="6" id="KW-1185">Reference proteome</keyword>
<feature type="region of interest" description="Disordered" evidence="2">
    <location>
        <begin position="170"/>
        <end position="199"/>
    </location>
</feature>
<feature type="chain" id="PRO_5041701939" description="C-type lectin domain-containing protein" evidence="3">
    <location>
        <begin position="21"/>
        <end position="199"/>
    </location>
</feature>
<dbReference type="PANTHER" id="PTHR22991">
    <property type="entry name" value="PROTEIN CBG13490"/>
    <property type="match status" value="1"/>
</dbReference>
<sequence length="199" mass="21925">MNSMFLCLFALLNFSCLSFSQSDLDYFRHSAVALAVATHIGVIAIDSTGDVSCPNEKCYERACFCYSVKSRMFWGSGVAICKSEGAEMVSITSDTENKHILSLTSSNTWIGTLYGSKYWVDGENVEYKNWYPASFDGHTVGYISPTYSGFWYTISSLTTRLTVVCKWQKNPGPAQTSSACPTSTTDTSTEETTLFPVPS</sequence>
<feature type="domain" description="C-type lectin" evidence="4">
    <location>
        <begin position="59"/>
        <end position="151"/>
    </location>
</feature>
<dbReference type="EMBL" id="JAVRJZ010000006">
    <property type="protein sequence ID" value="KAK2721814.1"/>
    <property type="molecule type" value="Genomic_DNA"/>
</dbReference>
<gene>
    <name evidence="5" type="ORF">QYM36_003956</name>
</gene>
<evidence type="ECO:0000313" key="6">
    <source>
        <dbReference type="Proteomes" id="UP001187531"/>
    </source>
</evidence>
<dbReference type="InterPro" id="IPR001304">
    <property type="entry name" value="C-type_lectin-like"/>
</dbReference>
<proteinExistence type="predicted"/>
<keyword evidence="1" id="KW-1015">Disulfide bond</keyword>
<dbReference type="SMART" id="SM00034">
    <property type="entry name" value="CLECT"/>
    <property type="match status" value="1"/>
</dbReference>
<dbReference type="InterPro" id="IPR016187">
    <property type="entry name" value="CTDL_fold"/>
</dbReference>
<accession>A0AA88LD21</accession>
<evidence type="ECO:0000256" key="2">
    <source>
        <dbReference type="SAM" id="MobiDB-lite"/>
    </source>
</evidence>
<dbReference type="InterPro" id="IPR016186">
    <property type="entry name" value="C-type_lectin-like/link_sf"/>
</dbReference>
<protein>
    <recommendedName>
        <fullName evidence="4">C-type lectin domain-containing protein</fullName>
    </recommendedName>
</protein>
<dbReference type="Gene3D" id="3.10.100.10">
    <property type="entry name" value="Mannose-Binding Protein A, subunit A"/>
    <property type="match status" value="1"/>
</dbReference>